<evidence type="ECO:0000259" key="8">
    <source>
        <dbReference type="PROSITE" id="PS50113"/>
    </source>
</evidence>
<dbReference type="Pfam" id="PF13426">
    <property type="entry name" value="PAS_9"/>
    <property type="match status" value="1"/>
</dbReference>
<proteinExistence type="predicted"/>
<dbReference type="PROSITE" id="PS50112">
    <property type="entry name" value="PAS"/>
    <property type="match status" value="2"/>
</dbReference>
<dbReference type="Proteomes" id="UP001567572">
    <property type="component" value="Unassembled WGS sequence"/>
</dbReference>
<dbReference type="InterPro" id="IPR003594">
    <property type="entry name" value="HATPase_dom"/>
</dbReference>
<dbReference type="Gene3D" id="3.30.565.10">
    <property type="entry name" value="Histidine kinase-like ATPase, C-terminal domain"/>
    <property type="match status" value="1"/>
</dbReference>
<dbReference type="InterPro" id="IPR001610">
    <property type="entry name" value="PAC"/>
</dbReference>
<feature type="domain" description="PAS" evidence="7">
    <location>
        <begin position="272"/>
        <end position="342"/>
    </location>
</feature>
<dbReference type="PANTHER" id="PTHR43304">
    <property type="entry name" value="PHYTOCHROME-LIKE PROTEIN CPH1"/>
    <property type="match status" value="1"/>
</dbReference>
<dbReference type="InterPro" id="IPR036890">
    <property type="entry name" value="HATPase_C_sf"/>
</dbReference>
<evidence type="ECO:0000256" key="4">
    <source>
        <dbReference type="ARBA" id="ARBA00022679"/>
    </source>
</evidence>
<protein>
    <recommendedName>
        <fullName evidence="2">histidine kinase</fullName>
        <ecNumber evidence="2">2.7.13.3</ecNumber>
    </recommendedName>
</protein>
<dbReference type="SMART" id="SM00091">
    <property type="entry name" value="PAS"/>
    <property type="match status" value="2"/>
</dbReference>
<evidence type="ECO:0000256" key="2">
    <source>
        <dbReference type="ARBA" id="ARBA00012438"/>
    </source>
</evidence>
<dbReference type="GO" id="GO:0004673">
    <property type="term" value="F:protein histidine kinase activity"/>
    <property type="evidence" value="ECO:0007669"/>
    <property type="project" value="UniProtKB-EC"/>
</dbReference>
<dbReference type="AlphaFoldDB" id="A0ABD5M5N6"/>
<dbReference type="PROSITE" id="PS50113">
    <property type="entry name" value="PAC"/>
    <property type="match status" value="1"/>
</dbReference>
<reference evidence="9 10" key="1">
    <citation type="submission" date="2024-06" db="EMBL/GenBank/DDBJ databases">
        <title>Halorubrum miltondacostae sp. nov., a potential PHA producer isolated from an inland solar saltern in Rio Maior, Portugal.</title>
        <authorList>
            <person name="Albuquerque L."/>
            <person name="Viver T."/>
            <person name="Barroso C."/>
            <person name="Claudino R."/>
            <person name="Galvan M."/>
            <person name="Simoes G."/>
            <person name="Lobo Da Cunha A."/>
            <person name="Egas C."/>
        </authorList>
    </citation>
    <scope>NUCLEOTIDE SEQUENCE [LARGE SCALE GENOMIC DNA]</scope>
    <source>
        <strain evidence="9 10">RMP-11</strain>
    </source>
</reference>
<dbReference type="PANTHER" id="PTHR43304:SF1">
    <property type="entry name" value="PAC DOMAIN-CONTAINING PROTEIN"/>
    <property type="match status" value="1"/>
</dbReference>
<dbReference type="InterPro" id="IPR000700">
    <property type="entry name" value="PAS-assoc_C"/>
</dbReference>
<dbReference type="SUPFAM" id="SSF55874">
    <property type="entry name" value="ATPase domain of HSP90 chaperone/DNA topoisomerase II/histidine kinase"/>
    <property type="match status" value="1"/>
</dbReference>
<dbReference type="NCBIfam" id="TIGR00229">
    <property type="entry name" value="sensory_box"/>
    <property type="match status" value="2"/>
</dbReference>
<dbReference type="Pfam" id="PF08448">
    <property type="entry name" value="PAS_4"/>
    <property type="match status" value="1"/>
</dbReference>
<dbReference type="PROSITE" id="PS50109">
    <property type="entry name" value="HIS_KIN"/>
    <property type="match status" value="1"/>
</dbReference>
<comment type="catalytic activity">
    <reaction evidence="1">
        <text>ATP + protein L-histidine = ADP + protein N-phospho-L-histidine.</text>
        <dbReference type="EC" id="2.7.13.3"/>
    </reaction>
</comment>
<dbReference type="Pfam" id="PF02518">
    <property type="entry name" value="HATPase_c"/>
    <property type="match status" value="1"/>
</dbReference>
<dbReference type="SMART" id="SM00086">
    <property type="entry name" value="PAC"/>
    <property type="match status" value="1"/>
</dbReference>
<organism evidence="9 10">
    <name type="scientific">Halorubrum miltondacostae</name>
    <dbReference type="NCBI Taxonomy" id="3076378"/>
    <lineage>
        <taxon>Archaea</taxon>
        <taxon>Methanobacteriati</taxon>
        <taxon>Methanobacteriota</taxon>
        <taxon>Stenosarchaea group</taxon>
        <taxon>Halobacteria</taxon>
        <taxon>Halobacteriales</taxon>
        <taxon>Haloferacaceae</taxon>
        <taxon>Halorubrum</taxon>
    </lineage>
</organism>
<evidence type="ECO:0000256" key="3">
    <source>
        <dbReference type="ARBA" id="ARBA00022553"/>
    </source>
</evidence>
<sequence length="608" mass="68100">MSNPRPIDEPSGAAEQAALFPLLSEKGNRRLIVEWIETHDDYTLVDPDQSVATATFDCCILDGEMLQTHAETLRARKREAEPALLPCLLLIPEADLSLIETDRGEIADSVVFETADEVVSMPIKKAELEWRTKALTRLRTQSLRLKERTDTLELFKKAVESSGHVIWMSDTDGTINYVNSAFESVTGYTKAEAIGKSPELLSSGQMSDDYYTDLWETITAGDRWREDITNERRDGSQYVADQTIAPVIEDGEPKAFIAVQTDITDRKDLEHRLSRYRDVVERLDDPIMLQTREGAFRLVNDALCSFAGLSRDELLGSGEFKFMDDATARKIARQKQHVIETERPIEYTVEPTFTYTNKEPVFYTSRYPHYEDGELAGTLAICRDVTDLENRTRQLRVFDNILRHNIRNDVNVVRGRAKQLQEELDGEHKATADVIVSRANALLTTSKKSRAITDSLSGSHELESVDIAQLVRKLTQEIAADWPEVTVDISGPDQLIVSVPDSIDATIEELLMNAVVHNDSDTPEVSVNLATDESWGVLRIRDNGPGIPEFDKDVLESGKAIETLSHGSGLGLWLVYWTVTHSGGHVYVDECEPTGTEITIYLPLVSTN</sequence>
<comment type="caution">
    <text evidence="9">The sequence shown here is derived from an EMBL/GenBank/DDBJ whole genome shotgun (WGS) entry which is preliminary data.</text>
</comment>
<keyword evidence="4" id="KW-0808">Transferase</keyword>
<dbReference type="SMART" id="SM00387">
    <property type="entry name" value="HATPase_c"/>
    <property type="match status" value="1"/>
</dbReference>
<dbReference type="PRINTS" id="PR00344">
    <property type="entry name" value="BCTRLSENSOR"/>
</dbReference>
<dbReference type="CDD" id="cd00130">
    <property type="entry name" value="PAS"/>
    <property type="match status" value="2"/>
</dbReference>
<name>A0ABD5M5N6_9EURY</name>
<dbReference type="InterPro" id="IPR052162">
    <property type="entry name" value="Sensor_kinase/Photoreceptor"/>
</dbReference>
<evidence type="ECO:0000256" key="1">
    <source>
        <dbReference type="ARBA" id="ARBA00000085"/>
    </source>
</evidence>
<evidence type="ECO:0000313" key="10">
    <source>
        <dbReference type="Proteomes" id="UP001567572"/>
    </source>
</evidence>
<dbReference type="CDD" id="cd00075">
    <property type="entry name" value="HATPase"/>
    <property type="match status" value="1"/>
</dbReference>
<keyword evidence="10" id="KW-1185">Reference proteome</keyword>
<dbReference type="InterPro" id="IPR004358">
    <property type="entry name" value="Sig_transdc_His_kin-like_C"/>
</dbReference>
<dbReference type="InterPro" id="IPR013656">
    <property type="entry name" value="PAS_4"/>
</dbReference>
<dbReference type="InterPro" id="IPR035965">
    <property type="entry name" value="PAS-like_dom_sf"/>
</dbReference>
<feature type="domain" description="PAC" evidence="8">
    <location>
        <begin position="224"/>
        <end position="275"/>
    </location>
</feature>
<dbReference type="EMBL" id="JBEDNY010000005">
    <property type="protein sequence ID" value="MEZ3164950.1"/>
    <property type="molecule type" value="Genomic_DNA"/>
</dbReference>
<keyword evidence="5" id="KW-0418">Kinase</keyword>
<feature type="domain" description="PAS" evidence="7">
    <location>
        <begin position="151"/>
        <end position="197"/>
    </location>
</feature>
<dbReference type="SUPFAM" id="SSF55785">
    <property type="entry name" value="PYP-like sensor domain (PAS domain)"/>
    <property type="match status" value="2"/>
</dbReference>
<dbReference type="InterPro" id="IPR005467">
    <property type="entry name" value="His_kinase_dom"/>
</dbReference>
<evidence type="ECO:0000259" key="6">
    <source>
        <dbReference type="PROSITE" id="PS50109"/>
    </source>
</evidence>
<evidence type="ECO:0000259" key="7">
    <source>
        <dbReference type="PROSITE" id="PS50112"/>
    </source>
</evidence>
<dbReference type="EC" id="2.7.13.3" evidence="2"/>
<keyword evidence="3" id="KW-0597">Phosphoprotein</keyword>
<dbReference type="RefSeq" id="WP_371162991.1">
    <property type="nucleotide sequence ID" value="NZ_JBEDNX010000007.1"/>
</dbReference>
<gene>
    <name evidence="9" type="ORF">ABNG04_13870</name>
</gene>
<accession>A0ABD5M5N6</accession>
<dbReference type="InterPro" id="IPR000014">
    <property type="entry name" value="PAS"/>
</dbReference>
<evidence type="ECO:0000313" key="9">
    <source>
        <dbReference type="EMBL" id="MEZ3164950.1"/>
    </source>
</evidence>
<dbReference type="Gene3D" id="3.30.450.20">
    <property type="entry name" value="PAS domain"/>
    <property type="match status" value="2"/>
</dbReference>
<feature type="domain" description="Histidine kinase" evidence="6">
    <location>
        <begin position="401"/>
        <end position="606"/>
    </location>
</feature>
<evidence type="ECO:0000256" key="5">
    <source>
        <dbReference type="ARBA" id="ARBA00022777"/>
    </source>
</evidence>